<reference evidence="1 2" key="1">
    <citation type="submission" date="2020-07" db="EMBL/GenBank/DDBJ databases">
        <title>Exploring microbial biodiversity for novel pathways involved in the catabolism of aromatic compounds derived from lignin.</title>
        <authorList>
            <person name="Elkins J."/>
        </authorList>
    </citation>
    <scope>NUCLEOTIDE SEQUENCE [LARGE SCALE GENOMIC DNA]</scope>
    <source>
        <strain evidence="1 2">VanB</strain>
    </source>
</reference>
<evidence type="ECO:0000313" key="2">
    <source>
        <dbReference type="Proteomes" id="UP000553035"/>
    </source>
</evidence>
<evidence type="ECO:0000313" key="1">
    <source>
        <dbReference type="EMBL" id="NYH10895.1"/>
    </source>
</evidence>
<dbReference type="EMBL" id="JACCAT010000001">
    <property type="protein sequence ID" value="NYH10895.1"/>
    <property type="molecule type" value="Genomic_DNA"/>
</dbReference>
<name>A0A7Z0AVZ1_9PSED</name>
<sequence length="116" mass="12791">MFAVHCRHLHGERFGDFTRASLASSPRSWKSFADCQPPLLLRWASLRSCAMRVVMMVLRWELNLAALGAGGWRGGCEQSSNLYPGRVYQVSKIIICSCGHSAVNSVSPLIVQVIGK</sequence>
<protein>
    <submittedName>
        <fullName evidence="1">Uncharacterized protein</fullName>
    </submittedName>
</protein>
<dbReference type="AlphaFoldDB" id="A0A7Z0AVZ1"/>
<organism evidence="1 2">
    <name type="scientific">Pseudomonas moraviensis</name>
    <dbReference type="NCBI Taxonomy" id="321662"/>
    <lineage>
        <taxon>Bacteria</taxon>
        <taxon>Pseudomonadati</taxon>
        <taxon>Pseudomonadota</taxon>
        <taxon>Gammaproteobacteria</taxon>
        <taxon>Pseudomonadales</taxon>
        <taxon>Pseudomonadaceae</taxon>
        <taxon>Pseudomonas</taxon>
    </lineage>
</organism>
<comment type="caution">
    <text evidence="1">The sequence shown here is derived from an EMBL/GenBank/DDBJ whole genome shotgun (WGS) entry which is preliminary data.</text>
</comment>
<dbReference type="Proteomes" id="UP000553035">
    <property type="component" value="Unassembled WGS sequence"/>
</dbReference>
<accession>A0A7Z0AVZ1</accession>
<gene>
    <name evidence="1" type="ORF">GGI52_003938</name>
</gene>
<proteinExistence type="predicted"/>